<dbReference type="AlphaFoldDB" id="A0A844ALC5"/>
<dbReference type="GO" id="GO:0032259">
    <property type="term" value="P:methylation"/>
    <property type="evidence" value="ECO:0007669"/>
    <property type="project" value="UniProtKB-KW"/>
</dbReference>
<name>A0A844ALC5_9RHOB</name>
<dbReference type="RefSeq" id="WP_153546450.1">
    <property type="nucleotide sequence ID" value="NZ_WIXK01000003.1"/>
</dbReference>
<keyword evidence="4" id="KW-0808">Transferase</keyword>
<dbReference type="InterPro" id="IPR050210">
    <property type="entry name" value="tRNA_Adenine-N(6)_MTase"/>
</dbReference>
<keyword evidence="5" id="KW-1185">Reference proteome</keyword>
<evidence type="ECO:0000313" key="4">
    <source>
        <dbReference type="EMBL" id="MQY42359.1"/>
    </source>
</evidence>
<feature type="domain" description="Methyltransferase small" evidence="3">
    <location>
        <begin position="37"/>
        <end position="169"/>
    </location>
</feature>
<accession>A0A844ALC5</accession>
<dbReference type="GO" id="GO:0008170">
    <property type="term" value="F:N-methyltransferase activity"/>
    <property type="evidence" value="ECO:0007669"/>
    <property type="project" value="UniProtKB-ARBA"/>
</dbReference>
<dbReference type="EMBL" id="WIXK01000003">
    <property type="protein sequence ID" value="MQY42359.1"/>
    <property type="molecule type" value="Genomic_DNA"/>
</dbReference>
<dbReference type="Gene3D" id="3.40.50.150">
    <property type="entry name" value="Vaccinia Virus protein VP39"/>
    <property type="match status" value="1"/>
</dbReference>
<dbReference type="Pfam" id="PF05175">
    <property type="entry name" value="MTS"/>
    <property type="match status" value="1"/>
</dbReference>
<evidence type="ECO:0000256" key="2">
    <source>
        <dbReference type="ARBA" id="ARBA00022691"/>
    </source>
</evidence>
<dbReference type="GO" id="GO:0003676">
    <property type="term" value="F:nucleic acid binding"/>
    <property type="evidence" value="ECO:0007669"/>
    <property type="project" value="InterPro"/>
</dbReference>
<dbReference type="PANTHER" id="PTHR47739:SF1">
    <property type="entry name" value="TRNA1(VAL) (ADENINE(37)-N6)-METHYLTRANSFERASE"/>
    <property type="match status" value="1"/>
</dbReference>
<gene>
    <name evidence="4" type="ORF">GG681_06870</name>
</gene>
<dbReference type="InterPro" id="IPR007848">
    <property type="entry name" value="Small_mtfrase_dom"/>
</dbReference>
<evidence type="ECO:0000259" key="3">
    <source>
        <dbReference type="Pfam" id="PF05175"/>
    </source>
</evidence>
<reference evidence="4 5" key="1">
    <citation type="submission" date="2019-10" db="EMBL/GenBank/DDBJ databases">
        <title>Epibacterium sp. nov., isolated from seawater.</title>
        <authorList>
            <person name="Zhang X."/>
            <person name="Li N."/>
        </authorList>
    </citation>
    <scope>NUCLEOTIDE SEQUENCE [LARGE SCALE GENOMIC DNA]</scope>
    <source>
        <strain evidence="4 5">SM1969</strain>
    </source>
</reference>
<dbReference type="SUPFAM" id="SSF53335">
    <property type="entry name" value="S-adenosyl-L-methionine-dependent methyltransferases"/>
    <property type="match status" value="1"/>
</dbReference>
<proteinExistence type="predicted"/>
<comment type="caution">
    <text evidence="4">The sequence shown here is derived from an EMBL/GenBank/DDBJ whole genome shotgun (WGS) entry which is preliminary data.</text>
</comment>
<evidence type="ECO:0000256" key="1">
    <source>
        <dbReference type="ARBA" id="ARBA00022603"/>
    </source>
</evidence>
<dbReference type="InterPro" id="IPR029063">
    <property type="entry name" value="SAM-dependent_MTases_sf"/>
</dbReference>
<evidence type="ECO:0000313" key="5">
    <source>
        <dbReference type="Proteomes" id="UP000436694"/>
    </source>
</evidence>
<dbReference type="Proteomes" id="UP000436694">
    <property type="component" value="Unassembled WGS sequence"/>
</dbReference>
<dbReference type="InterPro" id="IPR002052">
    <property type="entry name" value="DNA_methylase_N6_adenine_CS"/>
</dbReference>
<keyword evidence="1 4" id="KW-0489">Methyltransferase</keyword>
<sequence>MTAVFSDDVLSQNAFLGGKVQLLQPKSGYRAGVDPVLLAASVEAETGQSVLELGCGGGQALLCLGARVSGLALSGVELQEEYADLARRNGDLNGIELSISCADLADLPAALKQQRFDHIIANPPYYRAGAHSQAQDAGRRCALGEATPLRTWVEVASRRLAPKGYFYMIQKANRLADVISCFADHLGSLEVLPISAREGRAAELILVRGRKAGRADLRLHAPMLLHAGAHHAGDGPDYRPEVEEILRKGAALMWPK</sequence>
<keyword evidence="2" id="KW-0949">S-adenosyl-L-methionine</keyword>
<dbReference type="PANTHER" id="PTHR47739">
    <property type="entry name" value="TRNA1(VAL) (ADENINE(37)-N6)-METHYLTRANSFERASE"/>
    <property type="match status" value="1"/>
</dbReference>
<dbReference type="GO" id="GO:0008757">
    <property type="term" value="F:S-adenosylmethionine-dependent methyltransferase activity"/>
    <property type="evidence" value="ECO:0007669"/>
    <property type="project" value="UniProtKB-ARBA"/>
</dbReference>
<dbReference type="CDD" id="cd02440">
    <property type="entry name" value="AdoMet_MTases"/>
    <property type="match status" value="1"/>
</dbReference>
<organism evidence="4 5">
    <name type="scientific">Tritonibacter aquimaris</name>
    <dbReference type="NCBI Taxonomy" id="2663379"/>
    <lineage>
        <taxon>Bacteria</taxon>
        <taxon>Pseudomonadati</taxon>
        <taxon>Pseudomonadota</taxon>
        <taxon>Alphaproteobacteria</taxon>
        <taxon>Rhodobacterales</taxon>
        <taxon>Paracoccaceae</taxon>
        <taxon>Tritonibacter</taxon>
    </lineage>
</organism>
<protein>
    <submittedName>
        <fullName evidence="4">Methyltransferase</fullName>
    </submittedName>
</protein>
<dbReference type="PROSITE" id="PS00092">
    <property type="entry name" value="N6_MTASE"/>
    <property type="match status" value="1"/>
</dbReference>